<evidence type="ECO:0000313" key="7">
    <source>
        <dbReference type="EMBL" id="CAF4470636.1"/>
    </source>
</evidence>
<dbReference type="Proteomes" id="UP000663872">
    <property type="component" value="Unassembled WGS sequence"/>
</dbReference>
<dbReference type="EMBL" id="CAJNYD010002959">
    <property type="protein sequence ID" value="CAF3466416.1"/>
    <property type="molecule type" value="Genomic_DNA"/>
</dbReference>
<dbReference type="Proteomes" id="UP000663848">
    <property type="component" value="Unassembled WGS sequence"/>
</dbReference>
<dbReference type="EMBL" id="CAJNXB010003522">
    <property type="protein sequence ID" value="CAF3322192.1"/>
    <property type="molecule type" value="Genomic_DNA"/>
</dbReference>
<dbReference type="EMBL" id="CAJNYU010000015">
    <property type="protein sequence ID" value="CAF3314129.1"/>
    <property type="molecule type" value="Genomic_DNA"/>
</dbReference>
<evidence type="ECO:0000313" key="8">
    <source>
        <dbReference type="EMBL" id="CAF4590453.1"/>
    </source>
</evidence>
<protein>
    <submittedName>
        <fullName evidence="6">Uncharacterized protein</fullName>
    </submittedName>
</protein>
<evidence type="ECO:0000313" key="5">
    <source>
        <dbReference type="EMBL" id="CAF4187469.1"/>
    </source>
</evidence>
<accession>A0A820EK75</accession>
<organism evidence="6 9">
    <name type="scientific">Rotaria socialis</name>
    <dbReference type="NCBI Taxonomy" id="392032"/>
    <lineage>
        <taxon>Eukaryota</taxon>
        <taxon>Metazoa</taxon>
        <taxon>Spiralia</taxon>
        <taxon>Gnathifera</taxon>
        <taxon>Rotifera</taxon>
        <taxon>Eurotatoria</taxon>
        <taxon>Bdelloidea</taxon>
        <taxon>Philodinida</taxon>
        <taxon>Philodinidae</taxon>
        <taxon>Rotaria</taxon>
    </lineage>
</organism>
<dbReference type="Proteomes" id="UP000663825">
    <property type="component" value="Unassembled WGS sequence"/>
</dbReference>
<evidence type="ECO:0000313" key="9">
    <source>
        <dbReference type="Proteomes" id="UP000663873"/>
    </source>
</evidence>
<dbReference type="Proteomes" id="UP000663869">
    <property type="component" value="Unassembled WGS sequence"/>
</dbReference>
<evidence type="ECO:0000313" key="6">
    <source>
        <dbReference type="EMBL" id="CAF4248394.1"/>
    </source>
</evidence>
<dbReference type="Proteomes" id="UP000663873">
    <property type="component" value="Unassembled WGS sequence"/>
</dbReference>
<name>A0A820EK75_9BILA</name>
<reference evidence="6" key="1">
    <citation type="submission" date="2021-02" db="EMBL/GenBank/DDBJ databases">
        <authorList>
            <person name="Nowell W R."/>
        </authorList>
    </citation>
    <scope>NUCLEOTIDE SEQUENCE</scope>
</reference>
<dbReference type="AlphaFoldDB" id="A0A820EK75"/>
<keyword evidence="9" id="KW-1185">Reference proteome</keyword>
<dbReference type="EMBL" id="CAJNYT010002916">
    <property type="protein sequence ID" value="CAF3500921.1"/>
    <property type="molecule type" value="Genomic_DNA"/>
</dbReference>
<evidence type="ECO:0000313" key="1">
    <source>
        <dbReference type="EMBL" id="CAF3314129.1"/>
    </source>
</evidence>
<evidence type="ECO:0000313" key="3">
    <source>
        <dbReference type="EMBL" id="CAF3466416.1"/>
    </source>
</evidence>
<dbReference type="EMBL" id="CAJOBR010001237">
    <property type="protein sequence ID" value="CAF4590453.1"/>
    <property type="molecule type" value="Genomic_DNA"/>
</dbReference>
<dbReference type="Proteomes" id="UP000663833">
    <property type="component" value="Unassembled WGS sequence"/>
</dbReference>
<dbReference type="EMBL" id="CAJOBP010001043">
    <property type="protein sequence ID" value="CAF4248394.1"/>
    <property type="molecule type" value="Genomic_DNA"/>
</dbReference>
<proteinExistence type="predicted"/>
<gene>
    <name evidence="1" type="ORF">FME351_LOCUS712</name>
    <name evidence="4" type="ORF">GRG538_LOCUS17590</name>
    <name evidence="5" type="ORF">HFQ381_LOCUS6623</name>
    <name evidence="3" type="ORF">LUA448_LOCUS23040</name>
    <name evidence="8" type="ORF">QYT958_LOCUS10867</name>
    <name evidence="2" type="ORF">TIS948_LOCUS20288</name>
    <name evidence="7" type="ORF">TSG867_LOCUS18609</name>
    <name evidence="6" type="ORF">UJA718_LOCUS9388</name>
</gene>
<evidence type="ECO:0000313" key="4">
    <source>
        <dbReference type="EMBL" id="CAF3500921.1"/>
    </source>
</evidence>
<dbReference type="EMBL" id="CAJOBO010000302">
    <property type="protein sequence ID" value="CAF4187469.1"/>
    <property type="molecule type" value="Genomic_DNA"/>
</dbReference>
<sequence length="171" mass="19222">MLTGLQTSKTWPAWGSDTQDNYSFLFAFMENICNNISKNKNNYRYSDVAQQFVQSLYILGGRNSCEFVRLNLSGALPSLSTLNLSFEKADACIGEAGFRYDALNHHHNSLNYQIAVCSEDSTAVVKKVSYNAATNTFGGFATSLENGILKSGYVKTRYFDVLKEWFENKDK</sequence>
<comment type="caution">
    <text evidence="6">The sequence shown here is derived from an EMBL/GenBank/DDBJ whole genome shotgun (WGS) entry which is preliminary data.</text>
</comment>
<dbReference type="Proteomes" id="UP000663851">
    <property type="component" value="Unassembled WGS sequence"/>
</dbReference>
<evidence type="ECO:0000313" key="2">
    <source>
        <dbReference type="EMBL" id="CAF3322192.1"/>
    </source>
</evidence>
<dbReference type="Proteomes" id="UP000663862">
    <property type="component" value="Unassembled WGS sequence"/>
</dbReference>
<dbReference type="EMBL" id="CAJOBQ010001251">
    <property type="protein sequence ID" value="CAF4470636.1"/>
    <property type="molecule type" value="Genomic_DNA"/>
</dbReference>